<evidence type="ECO:0000313" key="5">
    <source>
        <dbReference type="Proteomes" id="UP001597076"/>
    </source>
</evidence>
<evidence type="ECO:0000313" key="4">
    <source>
        <dbReference type="EMBL" id="MFD1564288.1"/>
    </source>
</evidence>
<dbReference type="Pfam" id="PF24034">
    <property type="entry name" value="DUF7343"/>
    <property type="match status" value="1"/>
</dbReference>
<dbReference type="SUPFAM" id="SSF46785">
    <property type="entry name" value="Winged helix' DNA-binding domain"/>
    <property type="match status" value="1"/>
</dbReference>
<accession>A0ABD6BGU3</accession>
<protein>
    <submittedName>
        <fullName evidence="4">Helix-turn-helix transcriptional regulator</fullName>
    </submittedName>
</protein>
<feature type="compositionally biased region" description="Basic and acidic residues" evidence="1">
    <location>
        <begin position="159"/>
        <end position="170"/>
    </location>
</feature>
<feature type="region of interest" description="Disordered" evidence="1">
    <location>
        <begin position="150"/>
        <end position="170"/>
    </location>
</feature>
<keyword evidence="2" id="KW-0812">Transmembrane</keyword>
<comment type="caution">
    <text evidence="4">The sequence shown here is derived from an EMBL/GenBank/DDBJ whole genome shotgun (WGS) entry which is preliminary data.</text>
</comment>
<dbReference type="InterPro" id="IPR055767">
    <property type="entry name" value="DUF7343"/>
</dbReference>
<keyword evidence="5" id="KW-1185">Reference proteome</keyword>
<dbReference type="EMBL" id="JBHUDI010000006">
    <property type="protein sequence ID" value="MFD1564288.1"/>
    <property type="molecule type" value="Genomic_DNA"/>
</dbReference>
<keyword evidence="2" id="KW-0472">Membrane</keyword>
<dbReference type="Gene3D" id="1.10.10.10">
    <property type="entry name" value="Winged helix-like DNA-binding domain superfamily/Winged helix DNA-binding domain"/>
    <property type="match status" value="1"/>
</dbReference>
<evidence type="ECO:0000259" key="3">
    <source>
        <dbReference type="Pfam" id="PF24034"/>
    </source>
</evidence>
<gene>
    <name evidence="4" type="ORF">ACFR99_12090</name>
</gene>
<keyword evidence="2" id="KW-1133">Transmembrane helix</keyword>
<evidence type="ECO:0000256" key="1">
    <source>
        <dbReference type="SAM" id="MobiDB-lite"/>
    </source>
</evidence>
<dbReference type="AlphaFoldDB" id="A0ABD6BGU3"/>
<dbReference type="InterPro" id="IPR036390">
    <property type="entry name" value="WH_DNA-bd_sf"/>
</dbReference>
<dbReference type="InterPro" id="IPR036388">
    <property type="entry name" value="WH-like_DNA-bd_sf"/>
</dbReference>
<feature type="domain" description="DUF7343" evidence="3">
    <location>
        <begin position="90"/>
        <end position="150"/>
    </location>
</feature>
<proteinExistence type="predicted"/>
<reference evidence="4 5" key="1">
    <citation type="journal article" date="2019" name="Int. J. Syst. Evol. Microbiol.">
        <title>The Global Catalogue of Microorganisms (GCM) 10K type strain sequencing project: providing services to taxonomists for standard genome sequencing and annotation.</title>
        <authorList>
            <consortium name="The Broad Institute Genomics Platform"/>
            <consortium name="The Broad Institute Genome Sequencing Center for Infectious Disease"/>
            <person name="Wu L."/>
            <person name="Ma J."/>
        </authorList>
    </citation>
    <scope>NUCLEOTIDE SEQUENCE [LARGE SCALE GENOMIC DNA]</scope>
    <source>
        <strain evidence="4 5">CGMCC 1.12230</strain>
    </source>
</reference>
<dbReference type="Proteomes" id="UP001597076">
    <property type="component" value="Unassembled WGS sequence"/>
</dbReference>
<feature type="transmembrane region" description="Helical" evidence="2">
    <location>
        <begin position="48"/>
        <end position="68"/>
    </location>
</feature>
<dbReference type="RefSeq" id="WP_390287692.1">
    <property type="nucleotide sequence ID" value="NZ_JBHUDI010000006.1"/>
</dbReference>
<evidence type="ECO:0000256" key="2">
    <source>
        <dbReference type="SAM" id="Phobius"/>
    </source>
</evidence>
<sequence>MSSYQQLATSLAAFVPSTSDSVVAVAGTVSRSEFASWSVRPLQLDGSAHLAALVGMVALVLLGGLLVARDRYSEQAALATDPEADREEFLTDQERVRRLLQENGGRMKQSTIVDSVDWSKAKVSRLLADLEEDGQITKLRLGRENLVCLPGHEPTASKSSERLPDDYSSH</sequence>
<organism evidence="4 5">
    <name type="scientific">Haloarchaeobius amylolyticus</name>
    <dbReference type="NCBI Taxonomy" id="1198296"/>
    <lineage>
        <taxon>Archaea</taxon>
        <taxon>Methanobacteriati</taxon>
        <taxon>Methanobacteriota</taxon>
        <taxon>Stenosarchaea group</taxon>
        <taxon>Halobacteria</taxon>
        <taxon>Halobacteriales</taxon>
        <taxon>Halorubellaceae</taxon>
        <taxon>Haloarchaeobius</taxon>
    </lineage>
</organism>
<name>A0ABD6BGU3_9EURY</name>